<keyword evidence="8" id="KW-1185">Reference proteome</keyword>
<comment type="caution">
    <text evidence="7">The sequence shown here is derived from an EMBL/GenBank/DDBJ whole genome shotgun (WGS) entry which is preliminary data.</text>
</comment>
<evidence type="ECO:0000256" key="2">
    <source>
        <dbReference type="ARBA" id="ARBA00022679"/>
    </source>
</evidence>
<keyword evidence="4" id="KW-0819">tRNA processing</keyword>
<evidence type="ECO:0000256" key="5">
    <source>
        <dbReference type="SAM" id="MobiDB-lite"/>
    </source>
</evidence>
<dbReference type="RefSeq" id="WP_382255319.1">
    <property type="nucleotide sequence ID" value="NZ_JBHTBX010000003.1"/>
</dbReference>
<dbReference type="Proteomes" id="UP001596495">
    <property type="component" value="Unassembled WGS sequence"/>
</dbReference>
<feature type="region of interest" description="Disordered" evidence="5">
    <location>
        <begin position="235"/>
        <end position="260"/>
    </location>
</feature>
<accession>A0ABW2R839</accession>
<dbReference type="SMART" id="SM01144">
    <property type="entry name" value="DTW"/>
    <property type="match status" value="1"/>
</dbReference>
<dbReference type="EC" id="2.5.1.25" evidence="1"/>
<sequence length="260" mass="28582">MKPESEGHAVARLRAERLAASTKPFVARGGAGGRCPDCRLPHAYCVCDLRPSVATRAGMCLLMGDIEVLKPSNTGWLIADLVSDTWAFAWARTRVDPRLLALLEDPQWQPYVVFPGEFVEASRVVGEVLSPSAAEEGCSKRPLFILLDGTWTEARKMFNKSPYLSRFPVLSLNPGTVSNYRLRRSTRDDHFCTAEVAALCLALAGETRAAEVLGAWLDVFSTQYLQAKRHLRPDRETEAHRRLSGLSDAPADQATTGLAV</sequence>
<reference evidence="8" key="1">
    <citation type="journal article" date="2019" name="Int. J. Syst. Evol. Microbiol.">
        <title>The Global Catalogue of Microorganisms (GCM) 10K type strain sequencing project: providing services to taxonomists for standard genome sequencing and annotation.</title>
        <authorList>
            <consortium name="The Broad Institute Genomics Platform"/>
            <consortium name="The Broad Institute Genome Sequencing Center for Infectious Disease"/>
            <person name="Wu L."/>
            <person name="Ma J."/>
        </authorList>
    </citation>
    <scope>NUCLEOTIDE SEQUENCE [LARGE SCALE GENOMIC DNA]</scope>
    <source>
        <strain evidence="8">CCUG 54518</strain>
    </source>
</reference>
<evidence type="ECO:0000313" key="7">
    <source>
        <dbReference type="EMBL" id="MFC7434236.1"/>
    </source>
</evidence>
<dbReference type="Pfam" id="PF03942">
    <property type="entry name" value="DTW"/>
    <property type="match status" value="1"/>
</dbReference>
<organism evidence="7 8">
    <name type="scientific">Hydrogenophaga bisanensis</name>
    <dbReference type="NCBI Taxonomy" id="439611"/>
    <lineage>
        <taxon>Bacteria</taxon>
        <taxon>Pseudomonadati</taxon>
        <taxon>Pseudomonadota</taxon>
        <taxon>Betaproteobacteria</taxon>
        <taxon>Burkholderiales</taxon>
        <taxon>Comamonadaceae</taxon>
        <taxon>Hydrogenophaga</taxon>
    </lineage>
</organism>
<dbReference type="GO" id="GO:0016432">
    <property type="term" value="F:tRNA-uridine aminocarboxypropyltransferase activity"/>
    <property type="evidence" value="ECO:0007669"/>
    <property type="project" value="UniProtKB-EC"/>
</dbReference>
<keyword evidence="2 7" id="KW-0808">Transferase</keyword>
<proteinExistence type="predicted"/>
<evidence type="ECO:0000256" key="3">
    <source>
        <dbReference type="ARBA" id="ARBA00022691"/>
    </source>
</evidence>
<evidence type="ECO:0000259" key="6">
    <source>
        <dbReference type="SMART" id="SM01144"/>
    </source>
</evidence>
<evidence type="ECO:0000256" key="4">
    <source>
        <dbReference type="ARBA" id="ARBA00022694"/>
    </source>
</evidence>
<dbReference type="EMBL" id="JBHTBX010000003">
    <property type="protein sequence ID" value="MFC7434236.1"/>
    <property type="molecule type" value="Genomic_DNA"/>
</dbReference>
<dbReference type="InterPro" id="IPR039262">
    <property type="entry name" value="DTWD2/TAPT"/>
</dbReference>
<protein>
    <recommendedName>
        <fullName evidence="1">tRNA-uridine aminocarboxypropyltransferase</fullName>
        <ecNumber evidence="1">2.5.1.25</ecNumber>
    </recommendedName>
</protein>
<evidence type="ECO:0000313" key="8">
    <source>
        <dbReference type="Proteomes" id="UP001596495"/>
    </source>
</evidence>
<dbReference type="PANTHER" id="PTHR21392:SF1">
    <property type="entry name" value="TRNA-URIDINE AMINOCARBOXYPROPYLTRANSFERASE"/>
    <property type="match status" value="1"/>
</dbReference>
<evidence type="ECO:0000256" key="1">
    <source>
        <dbReference type="ARBA" id="ARBA00012386"/>
    </source>
</evidence>
<feature type="domain" description="DTW" evidence="6">
    <location>
        <begin position="31"/>
        <end position="229"/>
    </location>
</feature>
<name>A0ABW2R839_9BURK</name>
<dbReference type="InterPro" id="IPR005636">
    <property type="entry name" value="DTW"/>
</dbReference>
<gene>
    <name evidence="7" type="ORF">ACFQNJ_06890</name>
</gene>
<dbReference type="PANTHER" id="PTHR21392">
    <property type="entry name" value="TRNA-URIDINE AMINOCARBOXYPROPYLTRANSFERASE 2"/>
    <property type="match status" value="1"/>
</dbReference>
<keyword evidence="3" id="KW-0949">S-adenosyl-L-methionine</keyword>